<evidence type="ECO:0000313" key="8">
    <source>
        <dbReference type="Proteomes" id="UP000594260"/>
    </source>
</evidence>
<keyword evidence="3 5" id="KW-1133">Transmembrane helix</keyword>
<feature type="transmembrane region" description="Helical" evidence="5">
    <location>
        <begin position="114"/>
        <end position="136"/>
    </location>
</feature>
<dbReference type="SUPFAM" id="SSF103481">
    <property type="entry name" value="Multidrug resistance efflux transporter EmrE"/>
    <property type="match status" value="2"/>
</dbReference>
<name>A0A7M7M458_VARDE</name>
<evidence type="ECO:0000256" key="1">
    <source>
        <dbReference type="ARBA" id="ARBA00004141"/>
    </source>
</evidence>
<comment type="subcellular location">
    <subcellularLocation>
        <location evidence="1">Membrane</location>
        <topology evidence="1">Multi-pass membrane protein</topology>
    </subcellularLocation>
</comment>
<dbReference type="Pfam" id="PF00892">
    <property type="entry name" value="EamA"/>
    <property type="match status" value="2"/>
</dbReference>
<dbReference type="GeneID" id="111244461"/>
<evidence type="ECO:0000256" key="3">
    <source>
        <dbReference type="ARBA" id="ARBA00022989"/>
    </source>
</evidence>
<dbReference type="GO" id="GO:0016020">
    <property type="term" value="C:membrane"/>
    <property type="evidence" value="ECO:0007669"/>
    <property type="project" value="UniProtKB-SubCell"/>
</dbReference>
<proteinExistence type="predicted"/>
<dbReference type="OrthoDB" id="6502282at2759"/>
<organism evidence="7 8">
    <name type="scientific">Varroa destructor</name>
    <name type="common">Honeybee mite</name>
    <dbReference type="NCBI Taxonomy" id="109461"/>
    <lineage>
        <taxon>Eukaryota</taxon>
        <taxon>Metazoa</taxon>
        <taxon>Ecdysozoa</taxon>
        <taxon>Arthropoda</taxon>
        <taxon>Chelicerata</taxon>
        <taxon>Arachnida</taxon>
        <taxon>Acari</taxon>
        <taxon>Parasitiformes</taxon>
        <taxon>Mesostigmata</taxon>
        <taxon>Gamasina</taxon>
        <taxon>Dermanyssoidea</taxon>
        <taxon>Varroidae</taxon>
        <taxon>Varroa</taxon>
    </lineage>
</organism>
<dbReference type="Proteomes" id="UP000594260">
    <property type="component" value="Unplaced"/>
</dbReference>
<dbReference type="PANTHER" id="PTHR22911">
    <property type="entry name" value="ACYL-MALONYL CONDENSING ENZYME-RELATED"/>
    <property type="match status" value="1"/>
</dbReference>
<feature type="domain" description="EamA" evidence="6">
    <location>
        <begin position="35"/>
        <end position="165"/>
    </location>
</feature>
<feature type="transmembrane region" description="Helical" evidence="5">
    <location>
        <begin position="246"/>
        <end position="266"/>
    </location>
</feature>
<evidence type="ECO:0000259" key="6">
    <source>
        <dbReference type="Pfam" id="PF00892"/>
    </source>
</evidence>
<feature type="transmembrane region" description="Helical" evidence="5">
    <location>
        <begin position="364"/>
        <end position="381"/>
    </location>
</feature>
<accession>A0A7M7M458</accession>
<evidence type="ECO:0000256" key="5">
    <source>
        <dbReference type="SAM" id="Phobius"/>
    </source>
</evidence>
<dbReference type="KEGG" id="vde:111244461"/>
<feature type="transmembrane region" description="Helical" evidence="5">
    <location>
        <begin position="148"/>
        <end position="171"/>
    </location>
</feature>
<keyword evidence="4 5" id="KW-0472">Membrane</keyword>
<feature type="transmembrane region" description="Helical" evidence="5">
    <location>
        <begin position="275"/>
        <end position="297"/>
    </location>
</feature>
<dbReference type="FunCoup" id="A0A7M7M458">
    <property type="interactions" value="57"/>
</dbReference>
<sequence length="403" mass="44328">MPSSSPVNFSGPNFVVVSNIFRSTLSSKPSGLYEGLLYASASSMFFSLCSVIVKKLDYMHPGQLACLRFIGIFVCTLPFVLYRQQPLFGSPDVRSLLILRGLAGSTSLFLRFCALHYLPLADASVIIFSVPVFVGVMAKIFLNEACTLFHWMSTFATLFGIALITKLSLFFGSPFNNTSDIVDLTQFETVLPPFLSSVPSSDRTEGDSTAITSSTNRSLNYTLPVATTLNSPLKVADATENELQRFYGIASALLSTFFSAAVYVLLRKLRDIDHFVIMLNFGWVAILETLTITLLFGTFTPPRSPMDQLLIGILCIFSFIGQLCLTHALQNEQAGPVSVVRSTVDIILVFVWQLIFFAEIPDGYSISGAILVSSCVILTGLRKWLLSLPESSAAKRRLYFLII</sequence>
<protein>
    <recommendedName>
        <fullName evidence="6">EamA domain-containing protein</fullName>
    </recommendedName>
</protein>
<dbReference type="OMA" id="KYSLWDA"/>
<feature type="domain" description="EamA" evidence="6">
    <location>
        <begin position="247"/>
        <end position="379"/>
    </location>
</feature>
<keyword evidence="8" id="KW-1185">Reference proteome</keyword>
<feature type="transmembrane region" description="Helical" evidence="5">
    <location>
        <begin position="35"/>
        <end position="53"/>
    </location>
</feature>
<reference evidence="7" key="1">
    <citation type="submission" date="2021-01" db="UniProtKB">
        <authorList>
            <consortium name="EnsemblMetazoa"/>
        </authorList>
    </citation>
    <scope>IDENTIFICATION</scope>
</reference>
<dbReference type="EnsemblMetazoa" id="XM_022791638">
    <property type="protein sequence ID" value="XP_022647373"/>
    <property type="gene ID" value="LOC111244461"/>
</dbReference>
<dbReference type="InParanoid" id="A0A7M7M458"/>
<dbReference type="PANTHER" id="PTHR22911:SF6">
    <property type="entry name" value="SOLUTE CARRIER FAMILY 35 MEMBER G1"/>
    <property type="match status" value="1"/>
</dbReference>
<evidence type="ECO:0000256" key="2">
    <source>
        <dbReference type="ARBA" id="ARBA00022692"/>
    </source>
</evidence>
<evidence type="ECO:0000313" key="7">
    <source>
        <dbReference type="EnsemblMetazoa" id="XP_022647373"/>
    </source>
</evidence>
<dbReference type="InterPro" id="IPR037185">
    <property type="entry name" value="EmrE-like"/>
</dbReference>
<keyword evidence="2 5" id="KW-0812">Transmembrane</keyword>
<feature type="transmembrane region" description="Helical" evidence="5">
    <location>
        <begin position="309"/>
        <end position="326"/>
    </location>
</feature>
<feature type="transmembrane region" description="Helical" evidence="5">
    <location>
        <begin position="65"/>
        <end position="82"/>
    </location>
</feature>
<dbReference type="InterPro" id="IPR000620">
    <property type="entry name" value="EamA_dom"/>
</dbReference>
<evidence type="ECO:0000256" key="4">
    <source>
        <dbReference type="ARBA" id="ARBA00023136"/>
    </source>
</evidence>
<dbReference type="RefSeq" id="XP_022647373.1">
    <property type="nucleotide sequence ID" value="XM_022791638.1"/>
</dbReference>
<feature type="transmembrane region" description="Helical" evidence="5">
    <location>
        <begin position="338"/>
        <end position="358"/>
    </location>
</feature>
<dbReference type="AlphaFoldDB" id="A0A7M7M458"/>